<gene>
    <name evidence="1" type="ORF">HNP84_006984</name>
</gene>
<name>A0A840PDD3_9ACTN</name>
<dbReference type="Proteomes" id="UP000578449">
    <property type="component" value="Unassembled WGS sequence"/>
</dbReference>
<organism evidence="1 2">
    <name type="scientific">Thermocatellispora tengchongensis</name>
    <dbReference type="NCBI Taxonomy" id="1073253"/>
    <lineage>
        <taxon>Bacteria</taxon>
        <taxon>Bacillati</taxon>
        <taxon>Actinomycetota</taxon>
        <taxon>Actinomycetes</taxon>
        <taxon>Streptosporangiales</taxon>
        <taxon>Streptosporangiaceae</taxon>
        <taxon>Thermocatellispora</taxon>
    </lineage>
</organism>
<dbReference type="EMBL" id="JACHGN010000017">
    <property type="protein sequence ID" value="MBB5137232.1"/>
    <property type="molecule type" value="Genomic_DNA"/>
</dbReference>
<evidence type="ECO:0000313" key="2">
    <source>
        <dbReference type="Proteomes" id="UP000578449"/>
    </source>
</evidence>
<proteinExistence type="predicted"/>
<comment type="caution">
    <text evidence="1">The sequence shown here is derived from an EMBL/GenBank/DDBJ whole genome shotgun (WGS) entry which is preliminary data.</text>
</comment>
<dbReference type="AlphaFoldDB" id="A0A840PDD3"/>
<keyword evidence="2" id="KW-1185">Reference proteome</keyword>
<reference evidence="1 2" key="1">
    <citation type="submission" date="2020-08" db="EMBL/GenBank/DDBJ databases">
        <title>Genomic Encyclopedia of Type Strains, Phase IV (KMG-IV): sequencing the most valuable type-strain genomes for metagenomic binning, comparative biology and taxonomic classification.</title>
        <authorList>
            <person name="Goeker M."/>
        </authorList>
    </citation>
    <scope>NUCLEOTIDE SEQUENCE [LARGE SCALE GENOMIC DNA]</scope>
    <source>
        <strain evidence="1 2">DSM 45615</strain>
    </source>
</reference>
<protein>
    <submittedName>
        <fullName evidence="1">Uncharacterized protein</fullName>
    </submittedName>
</protein>
<dbReference type="RefSeq" id="WP_185054167.1">
    <property type="nucleotide sequence ID" value="NZ_BAABIX010000012.1"/>
</dbReference>
<accession>A0A840PDD3</accession>
<evidence type="ECO:0000313" key="1">
    <source>
        <dbReference type="EMBL" id="MBB5137232.1"/>
    </source>
</evidence>
<sequence>MQFIKIENIHGGFSLNPEPYLDILPSLQASLPEGAARFASDPDHYNFFGSRCIKDLQLGSISLSDKVGLLAVVIVLAPSQFKHEQALEISYSDVVQFDVSAKEWRGVGEIWPETRRLGDVQLDEILPHEHGCSHELQCTRGCLRIIARDLSATWFSPE</sequence>